<feature type="compositionally biased region" description="Low complexity" evidence="1">
    <location>
        <begin position="155"/>
        <end position="166"/>
    </location>
</feature>
<evidence type="ECO:0000256" key="1">
    <source>
        <dbReference type="SAM" id="MobiDB-lite"/>
    </source>
</evidence>
<protein>
    <submittedName>
        <fullName evidence="2">Uncharacterized protein</fullName>
    </submittedName>
</protein>
<organism evidence="2 3">
    <name type="scientific">Cryptolaemus montrouzieri</name>
    <dbReference type="NCBI Taxonomy" id="559131"/>
    <lineage>
        <taxon>Eukaryota</taxon>
        <taxon>Metazoa</taxon>
        <taxon>Ecdysozoa</taxon>
        <taxon>Arthropoda</taxon>
        <taxon>Hexapoda</taxon>
        <taxon>Insecta</taxon>
        <taxon>Pterygota</taxon>
        <taxon>Neoptera</taxon>
        <taxon>Endopterygota</taxon>
        <taxon>Coleoptera</taxon>
        <taxon>Polyphaga</taxon>
        <taxon>Cucujiformia</taxon>
        <taxon>Coccinelloidea</taxon>
        <taxon>Coccinellidae</taxon>
        <taxon>Scymninae</taxon>
        <taxon>Scymnini</taxon>
        <taxon>Cryptolaemus</taxon>
    </lineage>
</organism>
<evidence type="ECO:0000313" key="2">
    <source>
        <dbReference type="EMBL" id="KAL3273205.1"/>
    </source>
</evidence>
<dbReference type="Proteomes" id="UP001516400">
    <property type="component" value="Unassembled WGS sequence"/>
</dbReference>
<gene>
    <name evidence="2" type="ORF">HHI36_014661</name>
</gene>
<sequence>MSKRQRGLTELKRLADDLCDEEGDDQCDFDSDDSSILIFPSRKEHLDHKGKMNHRRMKMTKKPKIFKRFYMNWLWMELYKKKTIRIVNTKFLTQTSFGVNMLGTAKLKRAEITSREDQNGIVILKSKGTSDVRLLSTKHPPRMIPVKNVDNPPLASTFSAASTSRTESPEPLPDSQDSDQEAPSIIHDDNSSNP</sequence>
<reference evidence="2 3" key="1">
    <citation type="journal article" date="2021" name="BMC Biol.">
        <title>Horizontally acquired antibacterial genes associated with adaptive radiation of ladybird beetles.</title>
        <authorList>
            <person name="Li H.S."/>
            <person name="Tang X.F."/>
            <person name="Huang Y.H."/>
            <person name="Xu Z.Y."/>
            <person name="Chen M.L."/>
            <person name="Du X.Y."/>
            <person name="Qiu B.Y."/>
            <person name="Chen P.T."/>
            <person name="Zhang W."/>
            <person name="Slipinski A."/>
            <person name="Escalona H.E."/>
            <person name="Waterhouse R.M."/>
            <person name="Zwick A."/>
            <person name="Pang H."/>
        </authorList>
    </citation>
    <scope>NUCLEOTIDE SEQUENCE [LARGE SCALE GENOMIC DNA]</scope>
    <source>
        <strain evidence="2">SYSU2018</strain>
    </source>
</reference>
<dbReference type="EMBL" id="JABFTP020000062">
    <property type="protein sequence ID" value="KAL3273205.1"/>
    <property type="molecule type" value="Genomic_DNA"/>
</dbReference>
<keyword evidence="3" id="KW-1185">Reference proteome</keyword>
<evidence type="ECO:0000313" key="3">
    <source>
        <dbReference type="Proteomes" id="UP001516400"/>
    </source>
</evidence>
<dbReference type="AlphaFoldDB" id="A0ABD2N3E7"/>
<name>A0ABD2N3E7_9CUCU</name>
<accession>A0ABD2N3E7</accession>
<proteinExistence type="predicted"/>
<feature type="region of interest" description="Disordered" evidence="1">
    <location>
        <begin position="142"/>
        <end position="194"/>
    </location>
</feature>
<comment type="caution">
    <text evidence="2">The sequence shown here is derived from an EMBL/GenBank/DDBJ whole genome shotgun (WGS) entry which is preliminary data.</text>
</comment>